<feature type="transmembrane region" description="Helical" evidence="1">
    <location>
        <begin position="35"/>
        <end position="54"/>
    </location>
</feature>
<evidence type="ECO:0000313" key="3">
    <source>
        <dbReference type="Proteomes" id="UP000736328"/>
    </source>
</evidence>
<evidence type="ECO:0000256" key="1">
    <source>
        <dbReference type="SAM" id="Phobius"/>
    </source>
</evidence>
<proteinExistence type="predicted"/>
<organism evidence="2 3">
    <name type="scientific">candidate division TA06 bacterium</name>
    <dbReference type="NCBI Taxonomy" id="2250710"/>
    <lineage>
        <taxon>Bacteria</taxon>
        <taxon>Bacteria division TA06</taxon>
    </lineage>
</organism>
<dbReference type="EMBL" id="JACQXR010000055">
    <property type="protein sequence ID" value="MBI4726486.1"/>
    <property type="molecule type" value="Genomic_DNA"/>
</dbReference>
<keyword evidence="1" id="KW-0812">Transmembrane</keyword>
<keyword evidence="1" id="KW-0472">Membrane</keyword>
<comment type="caution">
    <text evidence="2">The sequence shown here is derived from an EMBL/GenBank/DDBJ whole genome shotgun (WGS) entry which is preliminary data.</text>
</comment>
<accession>A0A933MKK1</accession>
<sequence>MKIINYSRIILLSLTLLDAGFILLCGFIMQSPALVIKLLGTLILFTATLGAALISREWVRPSQIQLQDNDVIIQWNNWELRGRMIEKQIVGQKPKCLRLKVAGHKIIIYPVGPMFILAGLLAEPLRQRLPRLLDRTYYYNREKLASQLSSGTETNEALLEIPVILLGKRKVKKWLG</sequence>
<keyword evidence="1" id="KW-1133">Transmembrane helix</keyword>
<reference evidence="2" key="1">
    <citation type="submission" date="2020-07" db="EMBL/GenBank/DDBJ databases">
        <title>Huge and variable diversity of episymbiotic CPR bacteria and DPANN archaea in groundwater ecosystems.</title>
        <authorList>
            <person name="He C.Y."/>
            <person name="Keren R."/>
            <person name="Whittaker M."/>
            <person name="Farag I.F."/>
            <person name="Doudna J."/>
            <person name="Cate J.H.D."/>
            <person name="Banfield J.F."/>
        </authorList>
    </citation>
    <scope>NUCLEOTIDE SEQUENCE</scope>
    <source>
        <strain evidence="2">NC_groundwater_1520_Pr4_B-0.1um_53_5</strain>
    </source>
</reference>
<feature type="transmembrane region" description="Helical" evidence="1">
    <location>
        <begin position="9"/>
        <end position="29"/>
    </location>
</feature>
<name>A0A933MKK1_UNCT6</name>
<gene>
    <name evidence="2" type="ORF">HY768_04560</name>
</gene>
<dbReference type="AlphaFoldDB" id="A0A933MKK1"/>
<dbReference type="Proteomes" id="UP000736328">
    <property type="component" value="Unassembled WGS sequence"/>
</dbReference>
<protein>
    <submittedName>
        <fullName evidence="2">Uncharacterized protein</fullName>
    </submittedName>
</protein>
<evidence type="ECO:0000313" key="2">
    <source>
        <dbReference type="EMBL" id="MBI4726486.1"/>
    </source>
</evidence>